<evidence type="ECO:0000256" key="1">
    <source>
        <dbReference type="SAM" id="Coils"/>
    </source>
</evidence>
<feature type="compositionally biased region" description="Basic and acidic residues" evidence="2">
    <location>
        <begin position="255"/>
        <end position="265"/>
    </location>
</feature>
<evidence type="ECO:0000256" key="2">
    <source>
        <dbReference type="SAM" id="MobiDB-lite"/>
    </source>
</evidence>
<accession>A0A225WVV9</accession>
<keyword evidence="1" id="KW-0175">Coiled coil</keyword>
<gene>
    <name evidence="3" type="ORF">PHMEG_0003680</name>
</gene>
<feature type="coiled-coil region" evidence="1">
    <location>
        <begin position="434"/>
        <end position="504"/>
    </location>
</feature>
<keyword evidence="4" id="KW-1185">Reference proteome</keyword>
<evidence type="ECO:0000313" key="3">
    <source>
        <dbReference type="EMBL" id="OWZ21733.1"/>
    </source>
</evidence>
<organism evidence="3 4">
    <name type="scientific">Phytophthora megakarya</name>
    <dbReference type="NCBI Taxonomy" id="4795"/>
    <lineage>
        <taxon>Eukaryota</taxon>
        <taxon>Sar</taxon>
        <taxon>Stramenopiles</taxon>
        <taxon>Oomycota</taxon>
        <taxon>Peronosporomycetes</taxon>
        <taxon>Peronosporales</taxon>
        <taxon>Peronosporaceae</taxon>
        <taxon>Phytophthora</taxon>
    </lineage>
</organism>
<dbReference type="Proteomes" id="UP000198211">
    <property type="component" value="Unassembled WGS sequence"/>
</dbReference>
<protein>
    <submittedName>
        <fullName evidence="3">Uncharacterized protein</fullName>
    </submittedName>
</protein>
<name>A0A225WVV9_9STRA</name>
<dbReference type="STRING" id="4795.A0A225WVV9"/>
<sequence length="1292" mass="148335">MGAEISRFLEQDALQSDNGVLLENELVPSDSSIPSVRRTSTDVANRSQIFAFCQHWDLVRVTEFLRWYSDIFKVTQKQTQEASEMIEITLSDTSDVRQQVDRLAKEVAVLEELLAQLEGEIESVTVENDDPEIPLEDGMEMEEIFDEEEIAPEREFLDRKLKMQSELREKAVALQDLKMHLLGSIDGVELREIVQWPLFVTAVSHVHFQETVRSSILSTTEWHPVCTGFAMVREAQAQAALDEYNKGDIWLPPPAKHEIDGHTDDSAESSVASGDKRPLSGEILINAESKPSNGRAKLEAIMKKPRVIKRSLPDLFDPSTRSPIFFGYSFEKQKNRVDEVLVRENALKTKEESIFEMKLQYQKDKLESTLASEKGKLQVLTQKESDLQVKREKLWAKRQADLDRAKKELDPNDIFFRTQESQDKKARDQEAFEDTELKRQKQNIEARMTAAQQESTKFLEQIATVRCTNKPLGDVRLIFHGEELERYEGEVNAAKSALATAQEEYAALATSKLRAPGQEAKLRSQVLFAEDQIKSRENELERICLLHESEQFLFERAQVMFDKEKLFASLFNHLNTGNSAIGSAKGADFVFQLIELAVAMLLGVGNCLLADKIAFLFDMFARKSGRSHFGESTSIRVLPIASLAEVVRVVFSVLSRIGDIRPPQILTRGFLQHFVEREFLKLNSLTDEDVGGVKERQGMTLHEFNNYCMETIEGSKYLCELLGHPWKYQQLSRFVVQHMNAIHQYRLGLINVNDLKYALARQLIQPREELSHWKKAIIHERALAMGENDPLKTDYSKYLPKRRAKLLSKVVPLDHGGYRNLLHYRMEVILRSAVKLQTSWRAKKGRQIARLAAEKQAFYHARGLALEDARQAVEMEWRDRDAKPAHSVDKMKFEGKIRMKQVKLRTKGNAFSREQVLALMTEEAVQATQKEVENRFREMEEELGYLKHAEALQLPHTEMEYLQPDIAKGLVTQLVHAKQESTYVGDMLESIDVNEERARQIAKAKKRKHDESIEPPVEVPETTDTVEEIEKHLIDKEASAARAFRTNERKANMLHGRFPPELYANGFTLDELSLQMTLAFPEPPLTQLRDRLKQVCDGMTEFKLVEFLQELPSKRHICDYVTAFRNHDGSYDMEAMETDLYDHFRIIRGSPQLAAALVNIAESDLEFGLTQKLLNTIQRESEHVLTQMVISENNKLANENAAVMTKRLIRMGYKNDIENKDNPETDDGEEIRPHVDPSSLFLQREKHTLELRKKKALEAHHRLVEAMKASKQNTQKSYKSAKTLLKRRVLWQ</sequence>
<reference evidence="4" key="1">
    <citation type="submission" date="2017-03" db="EMBL/GenBank/DDBJ databases">
        <title>Phytopthora megakarya and P. palmivora, two closely related causual agents of cacao black pod achieved similar genome size and gene model numbers by different mechanisms.</title>
        <authorList>
            <person name="Ali S."/>
            <person name="Shao J."/>
            <person name="Larry D.J."/>
            <person name="Kronmiller B."/>
            <person name="Shen D."/>
            <person name="Strem M.D."/>
            <person name="Melnick R.L."/>
            <person name="Guiltinan M.J."/>
            <person name="Tyler B.M."/>
            <person name="Meinhardt L.W."/>
            <person name="Bailey B.A."/>
        </authorList>
    </citation>
    <scope>NUCLEOTIDE SEQUENCE [LARGE SCALE GENOMIC DNA]</scope>
    <source>
        <strain evidence="4">zdho120</strain>
    </source>
</reference>
<feature type="region of interest" description="Disordered" evidence="2">
    <location>
        <begin position="1004"/>
        <end position="1024"/>
    </location>
</feature>
<evidence type="ECO:0000313" key="4">
    <source>
        <dbReference type="Proteomes" id="UP000198211"/>
    </source>
</evidence>
<dbReference type="EMBL" id="NBNE01000194">
    <property type="protein sequence ID" value="OWZ21733.1"/>
    <property type="molecule type" value="Genomic_DNA"/>
</dbReference>
<feature type="region of interest" description="Disordered" evidence="2">
    <location>
        <begin position="252"/>
        <end position="276"/>
    </location>
</feature>
<feature type="coiled-coil region" evidence="1">
    <location>
        <begin position="93"/>
        <end position="127"/>
    </location>
</feature>
<proteinExistence type="predicted"/>
<dbReference type="OrthoDB" id="550575at2759"/>
<feature type="compositionally biased region" description="Low complexity" evidence="2">
    <location>
        <begin position="1014"/>
        <end position="1023"/>
    </location>
</feature>
<comment type="caution">
    <text evidence="3">The sequence shown here is derived from an EMBL/GenBank/DDBJ whole genome shotgun (WGS) entry which is preliminary data.</text>
</comment>